<evidence type="ECO:0000313" key="3">
    <source>
        <dbReference type="Proteomes" id="UP001300348"/>
    </source>
</evidence>
<protein>
    <submittedName>
        <fullName evidence="2">TIGR03746 family integrating conjugative element protein</fullName>
    </submittedName>
</protein>
<organism evidence="2 3">
    <name type="scientific">Xenorhabdus griffiniae</name>
    <dbReference type="NCBI Taxonomy" id="351672"/>
    <lineage>
        <taxon>Bacteria</taxon>
        <taxon>Pseudomonadati</taxon>
        <taxon>Pseudomonadota</taxon>
        <taxon>Gammaproteobacteria</taxon>
        <taxon>Enterobacterales</taxon>
        <taxon>Morganellaceae</taxon>
        <taxon>Xenorhabdus</taxon>
    </lineage>
</organism>
<dbReference type="NCBIfam" id="TIGR03746">
    <property type="entry name" value="conj_TIGR03746"/>
    <property type="match status" value="1"/>
</dbReference>
<accession>A0ABY9XET6</accession>
<sequence>MSQFRHALLNRDQHILTLRVICCVLILLLFVAFGGWFSAPRNLTIHNPPDLRAGSTRAWWEIPDSTVYAFTFYIFQQINAWAKDGETDFPKKIEMLSPYLTPSCKAFFQKEAQYRTDIGELRDRVRVIYEIPGRGYSENKVSIVNRDNWIVQLDVVVDEYYHAEPVKRAVVRYPIKVTRWEGDQESNPFGLALDCYDGIPQRLEAISEAQDAKRNK</sequence>
<dbReference type="EMBL" id="CP133647">
    <property type="protein sequence ID" value="WNH01103.1"/>
    <property type="molecule type" value="Genomic_DNA"/>
</dbReference>
<keyword evidence="1" id="KW-0472">Membrane</keyword>
<keyword evidence="3" id="KW-1185">Reference proteome</keyword>
<keyword evidence="1" id="KW-0812">Transmembrane</keyword>
<proteinExistence type="predicted"/>
<dbReference type="InterPro" id="IPR021548">
    <property type="entry name" value="DUF2895"/>
</dbReference>
<dbReference type="RefSeq" id="WP_189757980.1">
    <property type="nucleotide sequence ID" value="NZ_CAWPOC010000001.1"/>
</dbReference>
<dbReference type="Proteomes" id="UP001300348">
    <property type="component" value="Chromosome"/>
</dbReference>
<gene>
    <name evidence="2" type="ORF">QL112_014790</name>
</gene>
<evidence type="ECO:0000256" key="1">
    <source>
        <dbReference type="SAM" id="Phobius"/>
    </source>
</evidence>
<name>A0ABY9XET6_9GAMM</name>
<keyword evidence="1" id="KW-1133">Transmembrane helix</keyword>
<reference evidence="2 3" key="1">
    <citation type="journal article" date="2023" name="Access Microbiol">
        <title>The genome of a steinernematid-associated Pseudomonas piscis bacterium encodes the biosynthesis of insect toxins.</title>
        <authorList>
            <person name="Awori R.M."/>
            <person name="Hendre P."/>
            <person name="Amugune N.O."/>
        </authorList>
    </citation>
    <scope>NUCLEOTIDE SEQUENCE [LARGE SCALE GENOMIC DNA]</scope>
    <source>
        <strain evidence="2 3">97</strain>
    </source>
</reference>
<evidence type="ECO:0000313" key="2">
    <source>
        <dbReference type="EMBL" id="WNH01103.1"/>
    </source>
</evidence>
<dbReference type="Pfam" id="PF11444">
    <property type="entry name" value="DUF2895"/>
    <property type="match status" value="1"/>
</dbReference>
<feature type="transmembrane region" description="Helical" evidence="1">
    <location>
        <begin position="20"/>
        <end position="39"/>
    </location>
</feature>
<dbReference type="GeneID" id="88856849"/>